<dbReference type="InterPro" id="IPR009959">
    <property type="entry name" value="Cyclase_SnoaL-like"/>
</dbReference>
<sequence>MLSKKKLIQSIAGALILGTVLLVSACSNAASADKTAEPPKKEIQLLKDLPQPQSMTIDPALNASEADTMVQTAQRFYAFWNTGNEEFISQAVSPDFIDNTLPKGRPQGPEGLKFASSRFRKIVPDLQCSIEDLLVVGDKVTARLSFTGTDTGEFMGNKPTGKPIHFMAIDILRIKDGKLVEDWHLEDNLTFMQQIGVVAEK</sequence>
<dbReference type="PANTHER" id="PTHR38436">
    <property type="entry name" value="POLYKETIDE CYCLASE SNOAL-LIKE DOMAIN"/>
    <property type="match status" value="1"/>
</dbReference>
<dbReference type="EMBL" id="CP009288">
    <property type="protein sequence ID" value="AIQ12983.1"/>
    <property type="molecule type" value="Genomic_DNA"/>
</dbReference>
<dbReference type="PROSITE" id="PS51257">
    <property type="entry name" value="PROKAR_LIPOPROTEIN"/>
    <property type="match status" value="1"/>
</dbReference>
<evidence type="ECO:0000313" key="2">
    <source>
        <dbReference type="EMBL" id="AIQ12983.1"/>
    </source>
</evidence>
<dbReference type="InterPro" id="IPR032710">
    <property type="entry name" value="NTF2-like_dom_sf"/>
</dbReference>
<keyword evidence="3" id="KW-1185">Reference proteome</keyword>
<feature type="signal peptide" evidence="1">
    <location>
        <begin position="1"/>
        <end position="29"/>
    </location>
</feature>
<dbReference type="Proteomes" id="UP000029409">
    <property type="component" value="Chromosome"/>
</dbReference>
<name>A0A089HRL3_PAEDU</name>
<evidence type="ECO:0000256" key="1">
    <source>
        <dbReference type="SAM" id="SignalP"/>
    </source>
</evidence>
<reference evidence="2 3" key="1">
    <citation type="submission" date="2014-08" db="EMBL/GenBank/DDBJ databases">
        <title>Comparative genomics of the Paenibacillus odorifer group.</title>
        <authorList>
            <person name="den Bakker H.C."/>
            <person name="Tsai Y.-C."/>
            <person name="Martin N."/>
            <person name="Korlach J."/>
            <person name="Wiedmann M."/>
        </authorList>
    </citation>
    <scope>NUCLEOTIDE SEQUENCE [LARGE SCALE GENOMIC DNA]</scope>
    <source>
        <strain evidence="2 3">DSM 1735</strain>
    </source>
</reference>
<keyword evidence="1" id="KW-0732">Signal</keyword>
<dbReference type="SUPFAM" id="SSF54427">
    <property type="entry name" value="NTF2-like"/>
    <property type="match status" value="1"/>
</dbReference>
<accession>A0A089HRL3</accession>
<dbReference type="PANTHER" id="PTHR38436:SF1">
    <property type="entry name" value="ESTER CYCLASE"/>
    <property type="match status" value="1"/>
</dbReference>
<feature type="chain" id="PRO_5039690780" evidence="1">
    <location>
        <begin position="30"/>
        <end position="201"/>
    </location>
</feature>
<organism evidence="2 3">
    <name type="scientific">Paenibacillus durus</name>
    <name type="common">Paenibacillus azotofixans</name>
    <dbReference type="NCBI Taxonomy" id="44251"/>
    <lineage>
        <taxon>Bacteria</taxon>
        <taxon>Bacillati</taxon>
        <taxon>Bacillota</taxon>
        <taxon>Bacilli</taxon>
        <taxon>Bacillales</taxon>
        <taxon>Paenibacillaceae</taxon>
        <taxon>Paenibacillus</taxon>
    </lineage>
</organism>
<evidence type="ECO:0000313" key="3">
    <source>
        <dbReference type="Proteomes" id="UP000029409"/>
    </source>
</evidence>
<keyword evidence="2" id="KW-0449">Lipoprotein</keyword>
<dbReference type="Pfam" id="PF07366">
    <property type="entry name" value="SnoaL"/>
    <property type="match status" value="1"/>
</dbReference>
<dbReference type="GO" id="GO:0030638">
    <property type="term" value="P:polyketide metabolic process"/>
    <property type="evidence" value="ECO:0007669"/>
    <property type="project" value="InterPro"/>
</dbReference>
<gene>
    <name evidence="2" type="ORF">PDUR_14485</name>
</gene>
<dbReference type="AlphaFoldDB" id="A0A089HRL3"/>
<protein>
    <submittedName>
        <fullName evidence="2">Lipoprotein</fullName>
    </submittedName>
</protein>
<dbReference type="Gene3D" id="3.10.450.50">
    <property type="match status" value="1"/>
</dbReference>
<dbReference type="KEGG" id="pdu:PDUR_14485"/>
<dbReference type="OrthoDB" id="7876517at2"/>
<proteinExistence type="predicted"/>
<dbReference type="RefSeq" id="WP_042206798.1">
    <property type="nucleotide sequence ID" value="NZ_CP009288.1"/>
</dbReference>
<dbReference type="STRING" id="44251.PDUR_14485"/>
<dbReference type="eggNOG" id="COG5485">
    <property type="taxonomic scope" value="Bacteria"/>
</dbReference>